<sequence>MALNWVMLDKQRRNPLPLPQENVLCHVRNTCLQLEYAQQGITYKAQGDALISSHRFVFIRQPQSDSAQGVLNSLSVPLDHLHSIKYTIPILTAPYLQADVYSVPHGGLPERQPGQQAHPVGKLKLWFMHSGGVAFRDAIHKAKALWHEQRQTQLDQDALREFYYPFPRLQISNLEKC</sequence>
<proteinExistence type="predicted"/>
<protein>
    <submittedName>
        <fullName evidence="1">Uncharacterized protein</fullName>
    </submittedName>
</protein>
<dbReference type="GO" id="GO:0031490">
    <property type="term" value="F:chromatin DNA binding"/>
    <property type="evidence" value="ECO:0007669"/>
    <property type="project" value="TreeGrafter"/>
</dbReference>
<dbReference type="Proteomes" id="UP000324022">
    <property type="component" value="Unassembled WGS sequence"/>
</dbReference>
<accession>A0A5C3E743</accession>
<dbReference type="GO" id="GO:0003713">
    <property type="term" value="F:transcription coactivator activity"/>
    <property type="evidence" value="ECO:0007669"/>
    <property type="project" value="InterPro"/>
</dbReference>
<dbReference type="OrthoDB" id="1259151at2759"/>
<gene>
    <name evidence="1" type="ORF">UTRI_03263_B</name>
</gene>
<dbReference type="EMBL" id="OOIN01000011">
    <property type="protein sequence ID" value="SPO25321.1"/>
    <property type="molecule type" value="Genomic_DNA"/>
</dbReference>
<dbReference type="AlphaFoldDB" id="A0A5C3E743"/>
<keyword evidence="2" id="KW-1185">Reference proteome</keyword>
<organism evidence="1 2">
    <name type="scientific">Ustilago trichophora</name>
    <dbReference type="NCBI Taxonomy" id="86804"/>
    <lineage>
        <taxon>Eukaryota</taxon>
        <taxon>Fungi</taxon>
        <taxon>Dikarya</taxon>
        <taxon>Basidiomycota</taxon>
        <taxon>Ustilaginomycotina</taxon>
        <taxon>Ustilaginomycetes</taxon>
        <taxon>Ustilaginales</taxon>
        <taxon>Ustilaginaceae</taxon>
        <taxon>Ustilago</taxon>
    </lineage>
</organism>
<dbReference type="SUPFAM" id="SSF50729">
    <property type="entry name" value="PH domain-like"/>
    <property type="match status" value="1"/>
</dbReference>
<dbReference type="InterPro" id="IPR044852">
    <property type="entry name" value="WBP2-like"/>
</dbReference>
<dbReference type="GO" id="GO:0005634">
    <property type="term" value="C:nucleus"/>
    <property type="evidence" value="ECO:0007669"/>
    <property type="project" value="TreeGrafter"/>
</dbReference>
<evidence type="ECO:0000313" key="1">
    <source>
        <dbReference type="EMBL" id="SPO25321.1"/>
    </source>
</evidence>
<name>A0A5C3E743_9BASI</name>
<evidence type="ECO:0000313" key="2">
    <source>
        <dbReference type="Proteomes" id="UP000324022"/>
    </source>
</evidence>
<reference evidence="1 2" key="1">
    <citation type="submission" date="2018-03" db="EMBL/GenBank/DDBJ databases">
        <authorList>
            <person name="Guldener U."/>
        </authorList>
    </citation>
    <scope>NUCLEOTIDE SEQUENCE [LARGE SCALE GENOMIC DNA]</scope>
    <source>
        <strain evidence="1 2">NBRC100155</strain>
    </source>
</reference>
<dbReference type="PANTHER" id="PTHR31606">
    <property type="entry name" value="WW DOMAIN BINDING PROTEIN 2, ISOFORM E"/>
    <property type="match status" value="1"/>
</dbReference>
<dbReference type="PANTHER" id="PTHR31606:SF1">
    <property type="entry name" value="WW DOMAIN BINDING PROTEIN 2, ISOFORM E"/>
    <property type="match status" value="1"/>
</dbReference>